<dbReference type="InterPro" id="IPR046357">
    <property type="entry name" value="PPIase_dom_sf"/>
</dbReference>
<evidence type="ECO:0000256" key="4">
    <source>
        <dbReference type="ARBA" id="ARBA00016902"/>
    </source>
</evidence>
<dbReference type="GO" id="GO:0043022">
    <property type="term" value="F:ribosome binding"/>
    <property type="evidence" value="ECO:0007669"/>
    <property type="project" value="TreeGrafter"/>
</dbReference>
<dbReference type="PANTHER" id="PTHR30560:SF3">
    <property type="entry name" value="TRIGGER FACTOR-LIKE PROTEIN TIG, CHLOROPLASTIC"/>
    <property type="match status" value="1"/>
</dbReference>
<dbReference type="PANTHER" id="PTHR30560">
    <property type="entry name" value="TRIGGER FACTOR CHAPERONE AND PEPTIDYL-PROLYL CIS/TRANS ISOMERASE"/>
    <property type="match status" value="1"/>
</dbReference>
<protein>
    <recommendedName>
        <fullName evidence="4 9">Trigger factor</fullName>
        <shortName evidence="9">TF</shortName>
        <ecNumber evidence="3 9">5.2.1.8</ecNumber>
    </recommendedName>
    <alternativeName>
        <fullName evidence="8 9">PPIase</fullName>
    </alternativeName>
</protein>
<dbReference type="PIRSF" id="PIRSF003095">
    <property type="entry name" value="Trigger_factor"/>
    <property type="match status" value="1"/>
</dbReference>
<dbReference type="InterPro" id="IPR008881">
    <property type="entry name" value="Trigger_fac_ribosome-bd_bac"/>
</dbReference>
<keyword evidence="9" id="KW-0963">Cytoplasm</keyword>
<dbReference type="Proteomes" id="UP000648239">
    <property type="component" value="Unassembled WGS sequence"/>
</dbReference>
<sequence length="424" mass="47373">MKIELNELSPVKRTMTVEVEAGVVAAETDEVVRRYAVKARIPGFRPGKAPLSVVRSRFKKEVEEEVRESLLHRLYGEAAKEKGITPIGDPALDEVVFEEGKPFSFKTSFEIRPEINPQGYEGVEVPKKAAAVSDEDVETALGEIRDSRAQLVVKEGKAETGDFLMADVAGTPEGGEPFQQENALVEIGSTQNLPEFNDRIEGAGKGDSLEFSVNYPQEHPAEQLAGKDVAYQLTVHEVKTRELPELDDEFAKDLGEFDSLDALKERVRTDLTARKKAETDNEMRKILMDKIVVENPAELPDVLVEEEIRHRMEDMVRTMMMQGVDPQKIDVDWKEIRERQDEPARKAVHARLVLDAIADEKGLAVEDKEVDEKIQVEAARIGEPATEVRKRLVDSGGTGAIKVQLLREKALEWVVAAANIQEEE</sequence>
<comment type="function">
    <text evidence="9">Involved in protein export. Acts as a chaperone by maintaining the newly synthesized protein in an open conformation. Functions as a peptidyl-prolyl cis-trans isomerase.</text>
</comment>
<dbReference type="Pfam" id="PF05697">
    <property type="entry name" value="Trigger_N"/>
    <property type="match status" value="1"/>
</dbReference>
<evidence type="ECO:0000256" key="3">
    <source>
        <dbReference type="ARBA" id="ARBA00013194"/>
    </source>
</evidence>
<accession>A0A8J7CK33</accession>
<feature type="domain" description="Trigger factor C-terminal" evidence="11">
    <location>
        <begin position="259"/>
        <end position="415"/>
    </location>
</feature>
<evidence type="ECO:0000259" key="10">
    <source>
        <dbReference type="Pfam" id="PF05697"/>
    </source>
</evidence>
<comment type="similarity">
    <text evidence="2 9">Belongs to the FKBP-type PPIase family. Tig subfamily.</text>
</comment>
<dbReference type="GO" id="GO:0005737">
    <property type="term" value="C:cytoplasm"/>
    <property type="evidence" value="ECO:0007669"/>
    <property type="project" value="UniProtKB-SubCell"/>
</dbReference>
<dbReference type="GO" id="GO:0051083">
    <property type="term" value="P:'de novo' cotranslational protein folding"/>
    <property type="evidence" value="ECO:0007669"/>
    <property type="project" value="TreeGrafter"/>
</dbReference>
<evidence type="ECO:0000256" key="1">
    <source>
        <dbReference type="ARBA" id="ARBA00000971"/>
    </source>
</evidence>
<evidence type="ECO:0000256" key="9">
    <source>
        <dbReference type="HAMAP-Rule" id="MF_00303"/>
    </source>
</evidence>
<dbReference type="EMBL" id="JACXWD010000003">
    <property type="protein sequence ID" value="MBD3866778.1"/>
    <property type="molecule type" value="Genomic_DNA"/>
</dbReference>
<evidence type="ECO:0000256" key="2">
    <source>
        <dbReference type="ARBA" id="ARBA00005464"/>
    </source>
</evidence>
<evidence type="ECO:0000256" key="6">
    <source>
        <dbReference type="ARBA" id="ARBA00023186"/>
    </source>
</evidence>
<dbReference type="Gene3D" id="3.10.50.40">
    <property type="match status" value="1"/>
</dbReference>
<dbReference type="HAMAP" id="MF_00303">
    <property type="entry name" value="Trigger_factor_Tig"/>
    <property type="match status" value="1"/>
</dbReference>
<dbReference type="SUPFAM" id="SSF102735">
    <property type="entry name" value="Trigger factor ribosome-binding domain"/>
    <property type="match status" value="1"/>
</dbReference>
<dbReference type="InterPro" id="IPR005215">
    <property type="entry name" value="Trig_fac"/>
</dbReference>
<proteinExistence type="inferred from homology"/>
<feature type="domain" description="Trigger factor ribosome-binding bacterial" evidence="10">
    <location>
        <begin position="1"/>
        <end position="143"/>
    </location>
</feature>
<gene>
    <name evidence="9 12" type="primary">tig</name>
    <name evidence="12" type="ORF">IFK94_01530</name>
</gene>
<keyword evidence="7 9" id="KW-0413">Isomerase</keyword>
<keyword evidence="9" id="KW-0132">Cell division</keyword>
<dbReference type="Gene3D" id="1.10.3120.10">
    <property type="entry name" value="Trigger factor, C-terminal domain"/>
    <property type="match status" value="1"/>
</dbReference>
<dbReference type="InterPro" id="IPR037041">
    <property type="entry name" value="Trigger_fac_C_sf"/>
</dbReference>
<name>A0A8J7CK33_9BACT</name>
<keyword evidence="9" id="KW-0131">Cell cycle</keyword>
<evidence type="ECO:0000256" key="7">
    <source>
        <dbReference type="ARBA" id="ARBA00023235"/>
    </source>
</evidence>
<reference evidence="12 13" key="1">
    <citation type="submission" date="2020-08" db="EMBL/GenBank/DDBJ databases">
        <title>Acidobacteriota in marine sediments use diverse sulfur dissimilation pathways.</title>
        <authorList>
            <person name="Wasmund K."/>
        </authorList>
    </citation>
    <scope>NUCLEOTIDE SEQUENCE [LARGE SCALE GENOMIC DNA]</scope>
    <source>
        <strain evidence="12">MAG AM4</strain>
    </source>
</reference>
<dbReference type="EC" id="5.2.1.8" evidence="3 9"/>
<comment type="domain">
    <text evidence="9">Consists of 3 domains; the N-terminus binds the ribosome, the middle domain has PPIase activity, while the C-terminus has intrinsic chaperone activity on its own.</text>
</comment>
<dbReference type="NCBIfam" id="TIGR00115">
    <property type="entry name" value="tig"/>
    <property type="match status" value="1"/>
</dbReference>
<dbReference type="InterPro" id="IPR036611">
    <property type="entry name" value="Trigger_fac_ribosome-bd_sf"/>
</dbReference>
<comment type="catalytic activity">
    <reaction evidence="1 9">
        <text>[protein]-peptidylproline (omega=180) = [protein]-peptidylproline (omega=0)</text>
        <dbReference type="Rhea" id="RHEA:16237"/>
        <dbReference type="Rhea" id="RHEA-COMP:10747"/>
        <dbReference type="Rhea" id="RHEA-COMP:10748"/>
        <dbReference type="ChEBI" id="CHEBI:83833"/>
        <dbReference type="ChEBI" id="CHEBI:83834"/>
        <dbReference type="EC" id="5.2.1.8"/>
    </reaction>
</comment>
<keyword evidence="5 9" id="KW-0697">Rotamase</keyword>
<dbReference type="GO" id="GO:0003755">
    <property type="term" value="F:peptidyl-prolyl cis-trans isomerase activity"/>
    <property type="evidence" value="ECO:0007669"/>
    <property type="project" value="UniProtKB-UniRule"/>
</dbReference>
<dbReference type="GO" id="GO:0044183">
    <property type="term" value="F:protein folding chaperone"/>
    <property type="evidence" value="ECO:0007669"/>
    <property type="project" value="TreeGrafter"/>
</dbReference>
<dbReference type="GO" id="GO:0051301">
    <property type="term" value="P:cell division"/>
    <property type="evidence" value="ECO:0007669"/>
    <property type="project" value="UniProtKB-KW"/>
</dbReference>
<dbReference type="InterPro" id="IPR027304">
    <property type="entry name" value="Trigger_fact/SurA_dom_sf"/>
</dbReference>
<dbReference type="GO" id="GO:0015031">
    <property type="term" value="P:protein transport"/>
    <property type="evidence" value="ECO:0007669"/>
    <property type="project" value="UniProtKB-UniRule"/>
</dbReference>
<keyword evidence="6 9" id="KW-0143">Chaperone</keyword>
<evidence type="ECO:0000313" key="12">
    <source>
        <dbReference type="EMBL" id="MBD3866778.1"/>
    </source>
</evidence>
<comment type="caution">
    <text evidence="12">The sequence shown here is derived from an EMBL/GenBank/DDBJ whole genome shotgun (WGS) entry which is preliminary data.</text>
</comment>
<evidence type="ECO:0000313" key="13">
    <source>
        <dbReference type="Proteomes" id="UP000648239"/>
    </source>
</evidence>
<evidence type="ECO:0000256" key="8">
    <source>
        <dbReference type="ARBA" id="ARBA00029986"/>
    </source>
</evidence>
<evidence type="ECO:0000259" key="11">
    <source>
        <dbReference type="Pfam" id="PF05698"/>
    </source>
</evidence>
<dbReference type="Pfam" id="PF05698">
    <property type="entry name" value="Trigger_C"/>
    <property type="match status" value="1"/>
</dbReference>
<dbReference type="AlphaFoldDB" id="A0A8J7CK33"/>
<dbReference type="GO" id="GO:0043335">
    <property type="term" value="P:protein unfolding"/>
    <property type="evidence" value="ECO:0007669"/>
    <property type="project" value="TreeGrafter"/>
</dbReference>
<dbReference type="Gene3D" id="3.30.70.1050">
    <property type="entry name" value="Trigger factor ribosome-binding domain"/>
    <property type="match status" value="1"/>
</dbReference>
<comment type="subcellular location">
    <subcellularLocation>
        <location evidence="9">Cytoplasm</location>
    </subcellularLocation>
    <text evidence="9">About half TF is bound to the ribosome near the polypeptide exit tunnel while the other half is free in the cytoplasm.</text>
</comment>
<evidence type="ECO:0000256" key="5">
    <source>
        <dbReference type="ARBA" id="ARBA00023110"/>
    </source>
</evidence>
<dbReference type="InterPro" id="IPR008880">
    <property type="entry name" value="Trigger_fac_C"/>
</dbReference>
<dbReference type="SUPFAM" id="SSF109998">
    <property type="entry name" value="Triger factor/SurA peptide-binding domain-like"/>
    <property type="match status" value="1"/>
</dbReference>
<organism evidence="12 13">
    <name type="scientific">Candidatus Polarisedimenticola svalbardensis</name>
    <dbReference type="NCBI Taxonomy" id="2886004"/>
    <lineage>
        <taxon>Bacteria</taxon>
        <taxon>Pseudomonadati</taxon>
        <taxon>Acidobacteriota</taxon>
        <taxon>Candidatus Polarisedimenticolia</taxon>
        <taxon>Candidatus Polarisedimenticolales</taxon>
        <taxon>Candidatus Polarisedimenticolaceae</taxon>
        <taxon>Candidatus Polarisedimenticola</taxon>
    </lineage>
</organism>
<dbReference type="SUPFAM" id="SSF54534">
    <property type="entry name" value="FKBP-like"/>
    <property type="match status" value="1"/>
</dbReference>